<dbReference type="Gene3D" id="1.10.12.10">
    <property type="entry name" value="Lyase 2-enoyl-coa Hydratase, Chain A, domain 2"/>
    <property type="match status" value="1"/>
</dbReference>
<dbReference type="SUPFAM" id="SSF52096">
    <property type="entry name" value="ClpP/crotonase"/>
    <property type="match status" value="1"/>
</dbReference>
<accession>A0A0W0SWA7</accession>
<dbReference type="PANTHER" id="PTHR42964">
    <property type="entry name" value="ENOYL-COA HYDRATASE"/>
    <property type="match status" value="1"/>
</dbReference>
<dbReference type="InterPro" id="IPR029045">
    <property type="entry name" value="ClpP/crotonase-like_dom_sf"/>
</dbReference>
<dbReference type="AlphaFoldDB" id="A0A0W0SWA7"/>
<dbReference type="GO" id="GO:0008300">
    <property type="term" value="P:isoprenoid catabolic process"/>
    <property type="evidence" value="ECO:0007669"/>
    <property type="project" value="TreeGrafter"/>
</dbReference>
<dbReference type="Proteomes" id="UP000054736">
    <property type="component" value="Unassembled WGS sequence"/>
</dbReference>
<dbReference type="CDD" id="cd06558">
    <property type="entry name" value="crotonase-like"/>
    <property type="match status" value="1"/>
</dbReference>
<keyword evidence="3" id="KW-1185">Reference proteome</keyword>
<sequence>MSDLLSELQDRIFVITLNRVNKHNAFDDHLLTALQHTLDEAIAHPQVRAIILKANGKHFSAGADLAWMQRMAEFSEEENLNDALVLARVMYTLNQSPKPTIAMIQGAAFGGGAGLAAACDLAIASTAARFCFSEVKLGLIPAVISPYVVKAIGERAAKHLFMTAETFDGEEAKRLQLVQHCVADEELWPFTFNYAEQIAKLAPQAVSACKTLVDQVSGKTIDEAIMLRTAALIAKKRVSAEGQLGLHAFLNKEAPNWN</sequence>
<comment type="caution">
    <text evidence="2">The sequence shown here is derived from an EMBL/GenBank/DDBJ whole genome shotgun (WGS) entry which is preliminary data.</text>
</comment>
<keyword evidence="2" id="KW-0456">Lyase</keyword>
<dbReference type="RefSeq" id="WP_058495510.1">
    <property type="nucleotide sequence ID" value="NZ_CAAAIU010000010.1"/>
</dbReference>
<name>A0A0W0SWA7_9GAMM</name>
<dbReference type="PATRIC" id="fig|1212489.4.peg.1271"/>
<dbReference type="Gene3D" id="3.90.226.10">
    <property type="entry name" value="2-enoyl-CoA Hydratase, Chain A, domain 1"/>
    <property type="match status" value="1"/>
</dbReference>
<dbReference type="GO" id="GO:0004300">
    <property type="term" value="F:enoyl-CoA hydratase activity"/>
    <property type="evidence" value="ECO:0007669"/>
    <property type="project" value="UniProtKB-EC"/>
</dbReference>
<protein>
    <submittedName>
        <fullName evidence="2">Enoyl-CoA hydratase</fullName>
        <ecNumber evidence="2">4.2.1.17</ecNumber>
    </submittedName>
</protein>
<dbReference type="EC" id="4.2.1.17" evidence="2"/>
<gene>
    <name evidence="2" type="ORF">Ldro_1206</name>
</gene>
<proteinExistence type="inferred from homology"/>
<evidence type="ECO:0000313" key="3">
    <source>
        <dbReference type="Proteomes" id="UP000054736"/>
    </source>
</evidence>
<dbReference type="PANTHER" id="PTHR42964:SF1">
    <property type="entry name" value="POLYKETIDE BIOSYNTHESIS ENOYL-COA HYDRATASE PKSH-RELATED"/>
    <property type="match status" value="1"/>
</dbReference>
<dbReference type="Pfam" id="PF00378">
    <property type="entry name" value="ECH_1"/>
    <property type="match status" value="1"/>
</dbReference>
<dbReference type="InterPro" id="IPR051683">
    <property type="entry name" value="Enoyl-CoA_Hydratase/Isomerase"/>
</dbReference>
<dbReference type="InterPro" id="IPR014748">
    <property type="entry name" value="Enoyl-CoA_hydra_C"/>
</dbReference>
<organism evidence="2 3">
    <name type="scientific">Legionella drozanskii LLAP-1</name>
    <dbReference type="NCBI Taxonomy" id="1212489"/>
    <lineage>
        <taxon>Bacteria</taxon>
        <taxon>Pseudomonadati</taxon>
        <taxon>Pseudomonadota</taxon>
        <taxon>Gammaproteobacteria</taxon>
        <taxon>Legionellales</taxon>
        <taxon>Legionellaceae</taxon>
        <taxon>Legionella</taxon>
    </lineage>
</organism>
<evidence type="ECO:0000256" key="1">
    <source>
        <dbReference type="ARBA" id="ARBA00005254"/>
    </source>
</evidence>
<dbReference type="InterPro" id="IPR001753">
    <property type="entry name" value="Enoyl-CoA_hydra/iso"/>
</dbReference>
<reference evidence="2 3" key="1">
    <citation type="submission" date="2015-11" db="EMBL/GenBank/DDBJ databases">
        <title>Genomic analysis of 38 Legionella species identifies large and diverse effector repertoires.</title>
        <authorList>
            <person name="Burstein D."/>
            <person name="Amaro F."/>
            <person name="Zusman T."/>
            <person name="Lifshitz Z."/>
            <person name="Cohen O."/>
            <person name="Gilbert J.A."/>
            <person name="Pupko T."/>
            <person name="Shuman H.A."/>
            <person name="Segal G."/>
        </authorList>
    </citation>
    <scope>NUCLEOTIDE SEQUENCE [LARGE SCALE GENOMIC DNA]</scope>
    <source>
        <strain evidence="2 3">ATCC 700990</strain>
    </source>
</reference>
<dbReference type="OrthoDB" id="9807606at2"/>
<comment type="similarity">
    <text evidence="1">Belongs to the enoyl-CoA hydratase/isomerase family.</text>
</comment>
<dbReference type="EMBL" id="LNXY01000020">
    <property type="protein sequence ID" value="KTC87587.1"/>
    <property type="molecule type" value="Genomic_DNA"/>
</dbReference>
<evidence type="ECO:0000313" key="2">
    <source>
        <dbReference type="EMBL" id="KTC87587.1"/>
    </source>
</evidence>
<dbReference type="STRING" id="1212489.Ldro_1206"/>